<dbReference type="Gene3D" id="2.80.10.50">
    <property type="match status" value="1"/>
</dbReference>
<dbReference type="EMBL" id="MN739955">
    <property type="protein sequence ID" value="QHT79782.1"/>
    <property type="molecule type" value="Genomic_DNA"/>
</dbReference>
<evidence type="ECO:0000313" key="2">
    <source>
        <dbReference type="EMBL" id="QHT79782.1"/>
    </source>
</evidence>
<dbReference type="SUPFAM" id="SSF50370">
    <property type="entry name" value="Ricin B-like lectins"/>
    <property type="match status" value="1"/>
</dbReference>
<dbReference type="PROSITE" id="PS50231">
    <property type="entry name" value="RICIN_B_LECTIN"/>
    <property type="match status" value="1"/>
</dbReference>
<dbReference type="AlphaFoldDB" id="A0A6C0HGR7"/>
<proteinExistence type="predicted"/>
<feature type="domain" description="Ricin B lectin" evidence="1">
    <location>
        <begin position="21"/>
        <end position="100"/>
    </location>
</feature>
<dbReference type="Pfam" id="PF00652">
    <property type="entry name" value="Ricin_B_lectin"/>
    <property type="match status" value="1"/>
</dbReference>
<dbReference type="InterPro" id="IPR000772">
    <property type="entry name" value="Ricin_B_lectin"/>
</dbReference>
<accession>A0A6C0HGR7</accession>
<sequence length="108" mass="12612">MPSKTKKYRNLHLEKISEPNKSKYCVDIEGGNCCENARVILYPCHKGTNQKFYHNKTTKQLISKSSDKCLERIKRGIVQRKCKSAKKSQKWTRTQISKIYKKLPLVIP</sequence>
<dbReference type="CDD" id="cd00161">
    <property type="entry name" value="beta-trefoil_Ricin-like"/>
    <property type="match status" value="1"/>
</dbReference>
<organism evidence="2">
    <name type="scientific">viral metagenome</name>
    <dbReference type="NCBI Taxonomy" id="1070528"/>
    <lineage>
        <taxon>unclassified sequences</taxon>
        <taxon>metagenomes</taxon>
        <taxon>organismal metagenomes</taxon>
    </lineage>
</organism>
<name>A0A6C0HGR7_9ZZZZ</name>
<evidence type="ECO:0000259" key="1">
    <source>
        <dbReference type="Pfam" id="PF00652"/>
    </source>
</evidence>
<protein>
    <recommendedName>
        <fullName evidence="1">Ricin B lectin domain-containing protein</fullName>
    </recommendedName>
</protein>
<dbReference type="InterPro" id="IPR035992">
    <property type="entry name" value="Ricin_B-like_lectins"/>
</dbReference>
<reference evidence="2" key="1">
    <citation type="journal article" date="2020" name="Nature">
        <title>Giant virus diversity and host interactions through global metagenomics.</title>
        <authorList>
            <person name="Schulz F."/>
            <person name="Roux S."/>
            <person name="Paez-Espino D."/>
            <person name="Jungbluth S."/>
            <person name="Walsh D.A."/>
            <person name="Denef V.J."/>
            <person name="McMahon K.D."/>
            <person name="Konstantinidis K.T."/>
            <person name="Eloe-Fadrosh E.A."/>
            <person name="Kyrpides N.C."/>
            <person name="Woyke T."/>
        </authorList>
    </citation>
    <scope>NUCLEOTIDE SEQUENCE</scope>
    <source>
        <strain evidence="2">GVMAG-M-3300023184-105</strain>
    </source>
</reference>